<dbReference type="GeneID" id="14295972"/>
<sequence>MRRFIIKRISEDRAQPDVYFREPSMGVTLYRQNAHRWTEAQIKGSWFALKDDKQIRLIPVGKLC</sequence>
<dbReference type="EMBL" id="HE956710">
    <property type="protein sequence ID" value="CCI88855.2"/>
    <property type="molecule type" value="Genomic_DNA"/>
</dbReference>
<keyword evidence="2" id="KW-1185">Reference proteome</keyword>
<proteinExistence type="predicted"/>
<dbReference type="Proteomes" id="UP000002905">
    <property type="component" value="Segment"/>
</dbReference>
<dbReference type="RefSeq" id="YP_007236322.2">
    <property type="nucleotide sequence ID" value="NC_019911.2"/>
</dbReference>
<dbReference type="KEGG" id="vg:14295972"/>
<accession>I7KRI1</accession>
<protein>
    <submittedName>
        <fullName evidence="1">Uncharacterized protein</fullName>
    </submittedName>
</protein>
<evidence type="ECO:0000313" key="2">
    <source>
        <dbReference type="Proteomes" id="UP000002905"/>
    </source>
</evidence>
<organism evidence="1 2">
    <name type="scientific">Yersinia phage phi80-18</name>
    <dbReference type="NCBI Taxonomy" id="1206559"/>
    <lineage>
        <taxon>Viruses</taxon>
        <taxon>Duplodnaviria</taxon>
        <taxon>Heunggongvirae</taxon>
        <taxon>Uroviricota</taxon>
        <taxon>Caudoviricetes</taxon>
        <taxon>Autographivirales</taxon>
        <taxon>Autonotataviridae</taxon>
        <taxon>Melnykvirinae</taxon>
        <taxon>Pokrovskaiavirus</taxon>
        <taxon>Pokrovskaiavirus pv8018</taxon>
    </lineage>
</organism>
<name>I7KRI1_9CAUD</name>
<gene>
    <name evidence="1" type="primary">g19</name>
    <name evidence="1" type="ORF">BN109_016</name>
</gene>
<reference evidence="1 2" key="1">
    <citation type="submission" date="2012-06" db="EMBL/GenBank/DDBJ databases">
        <title>Genomic characterization of five bacteriophages specific for Yersinia species.</title>
        <authorList>
            <person name="Skurnik M."/>
            <person name="Nawaz A."/>
            <person name="Happonen L."/>
            <person name="Butcher S."/>
            <person name="Mattinen L."/>
        </authorList>
    </citation>
    <scope>NUCLEOTIDE SEQUENCE [LARGE SCALE GENOMIC DNA]</scope>
</reference>
<evidence type="ECO:0000313" key="1">
    <source>
        <dbReference type="EMBL" id="CCI88855.2"/>
    </source>
</evidence>